<evidence type="ECO:0000256" key="3">
    <source>
        <dbReference type="ARBA" id="ARBA00022692"/>
    </source>
</evidence>
<dbReference type="PATRIC" id="fig|1457173.3.peg.1601"/>
<feature type="transmembrane region" description="Helical" evidence="6">
    <location>
        <begin position="118"/>
        <end position="137"/>
    </location>
</feature>
<dbReference type="InterPro" id="IPR018076">
    <property type="entry name" value="T2SS_GspF_dom"/>
</dbReference>
<evidence type="ECO:0000259" key="7">
    <source>
        <dbReference type="Pfam" id="PF00482"/>
    </source>
</evidence>
<reference evidence="8 9" key="1">
    <citation type="submission" date="2014-01" db="EMBL/GenBank/DDBJ databases">
        <title>Interspecies Systems Biology Uncovers Metabolites Affecting C. elegans Gene Expression and Life History Traits.</title>
        <authorList>
            <person name="Watson E."/>
            <person name="Macneil L.T."/>
            <person name="Ritter A.D."/>
            <person name="Yilmaz L.S."/>
            <person name="Rosebrock A.P."/>
            <person name="Caudy A.A."/>
            <person name="Walhout A.J."/>
        </authorList>
    </citation>
    <scope>NUCLEOTIDE SEQUENCE [LARGE SCALE GENOMIC DNA]</scope>
    <source>
        <strain evidence="8 9">DA1877</strain>
    </source>
</reference>
<dbReference type="AlphaFoldDB" id="A0A014NM39"/>
<evidence type="ECO:0000256" key="2">
    <source>
        <dbReference type="ARBA" id="ARBA00022475"/>
    </source>
</evidence>
<protein>
    <submittedName>
        <fullName evidence="8">Type II secretion system protein</fullName>
    </submittedName>
</protein>
<comment type="subcellular location">
    <subcellularLocation>
        <location evidence="1">Cell membrane</location>
        <topology evidence="1">Multi-pass membrane protein</topology>
    </subcellularLocation>
</comment>
<evidence type="ECO:0000256" key="1">
    <source>
        <dbReference type="ARBA" id="ARBA00004651"/>
    </source>
</evidence>
<evidence type="ECO:0000313" key="8">
    <source>
        <dbReference type="EMBL" id="EXU80548.1"/>
    </source>
</evidence>
<name>A0A014NM39_9BURK</name>
<keyword evidence="5 6" id="KW-0472">Membrane</keyword>
<evidence type="ECO:0000256" key="4">
    <source>
        <dbReference type="ARBA" id="ARBA00022989"/>
    </source>
</evidence>
<dbReference type="Pfam" id="PF00482">
    <property type="entry name" value="T2SSF"/>
    <property type="match status" value="1"/>
</dbReference>
<dbReference type="RefSeq" id="WP_043382386.1">
    <property type="nucleotide sequence ID" value="NZ_JBOK01000007.1"/>
</dbReference>
<dbReference type="Proteomes" id="UP000020766">
    <property type="component" value="Unassembled WGS sequence"/>
</dbReference>
<dbReference type="PANTHER" id="PTHR35007">
    <property type="entry name" value="INTEGRAL MEMBRANE PROTEIN-RELATED"/>
    <property type="match status" value="1"/>
</dbReference>
<evidence type="ECO:0000256" key="5">
    <source>
        <dbReference type="ARBA" id="ARBA00023136"/>
    </source>
</evidence>
<feature type="domain" description="Type II secretion system protein GspF" evidence="7">
    <location>
        <begin position="156"/>
        <end position="284"/>
    </location>
</feature>
<feature type="transmembrane region" description="Helical" evidence="6">
    <location>
        <begin position="268"/>
        <end position="289"/>
    </location>
</feature>
<comment type="caution">
    <text evidence="8">The sequence shown here is derived from an EMBL/GenBank/DDBJ whole genome shotgun (WGS) entry which is preliminary data.</text>
</comment>
<sequence>MFIVALLTFTAVMLAAGALFLWVTPSVTEQRLQALAPATEDRGWTETVVKLVGPFAHLSSPTAGMDATPLRLRFLNAGIRHESAPLLYFGAKTLLPLGVALAVYASMVTAGVTDSTQLMLYTLLAAFAACYLPNLCLRWMAARRKREIFESFPDAADLMLVCVEAGMGLDAALGKVTEEIRLQSEALAQELHWTNLEMRAGSTREKSLRNLAARTGVDEIYTFATMLTQADRFGTSIGESLRVFSDDLRHKRQMRAEELAAKVPTKMLLPLVTCIFPAIVMVVLGPALIRIVRTVLPMMAGQG</sequence>
<organism evidence="8 9">
    <name type="scientific">Comamonas aquatica DA1877</name>
    <dbReference type="NCBI Taxonomy" id="1457173"/>
    <lineage>
        <taxon>Bacteria</taxon>
        <taxon>Pseudomonadati</taxon>
        <taxon>Pseudomonadota</taxon>
        <taxon>Betaproteobacteria</taxon>
        <taxon>Burkholderiales</taxon>
        <taxon>Comamonadaceae</taxon>
        <taxon>Comamonas</taxon>
    </lineage>
</organism>
<keyword evidence="2" id="KW-1003">Cell membrane</keyword>
<feature type="transmembrane region" description="Helical" evidence="6">
    <location>
        <begin position="6"/>
        <end position="23"/>
    </location>
</feature>
<keyword evidence="4 6" id="KW-1133">Transmembrane helix</keyword>
<accession>A0A014NM39</accession>
<dbReference type="GO" id="GO:0005886">
    <property type="term" value="C:plasma membrane"/>
    <property type="evidence" value="ECO:0007669"/>
    <property type="project" value="UniProtKB-SubCell"/>
</dbReference>
<feature type="transmembrane region" description="Helical" evidence="6">
    <location>
        <begin position="86"/>
        <end position="106"/>
    </location>
</feature>
<evidence type="ECO:0000256" key="6">
    <source>
        <dbReference type="SAM" id="Phobius"/>
    </source>
</evidence>
<evidence type="ECO:0000313" key="9">
    <source>
        <dbReference type="Proteomes" id="UP000020766"/>
    </source>
</evidence>
<dbReference type="EMBL" id="JBOK01000007">
    <property type="protein sequence ID" value="EXU80548.1"/>
    <property type="molecule type" value="Genomic_DNA"/>
</dbReference>
<dbReference type="PANTHER" id="PTHR35007:SF2">
    <property type="entry name" value="PILUS ASSEMBLE PROTEIN"/>
    <property type="match status" value="1"/>
</dbReference>
<keyword evidence="3 6" id="KW-0812">Transmembrane</keyword>
<gene>
    <name evidence="8" type="ORF">AX13_16730</name>
</gene>
<proteinExistence type="predicted"/>
<keyword evidence="9" id="KW-1185">Reference proteome</keyword>